<organism evidence="3 4">
    <name type="scientific">Streptomonospora alba</name>
    <dbReference type="NCBI Taxonomy" id="183763"/>
    <lineage>
        <taxon>Bacteria</taxon>
        <taxon>Bacillati</taxon>
        <taxon>Actinomycetota</taxon>
        <taxon>Actinomycetes</taxon>
        <taxon>Streptosporangiales</taxon>
        <taxon>Nocardiopsidaceae</taxon>
        <taxon>Streptomonospora</taxon>
    </lineage>
</organism>
<comment type="caution">
    <text evidence="3">The sequence shown here is derived from an EMBL/GenBank/DDBJ whole genome shotgun (WGS) entry which is preliminary data.</text>
</comment>
<dbReference type="InterPro" id="IPR025161">
    <property type="entry name" value="IS402-like_dom"/>
</dbReference>
<gene>
    <name evidence="3" type="ORF">LP52_15535</name>
</gene>
<dbReference type="PANTHER" id="PTHR46637:SF1">
    <property type="entry name" value="BLL5188 PROTEIN"/>
    <property type="match status" value="1"/>
</dbReference>
<dbReference type="Proteomes" id="UP000031675">
    <property type="component" value="Unassembled WGS sequence"/>
</dbReference>
<dbReference type="EMBL" id="JROO01000029">
    <property type="protein sequence ID" value="KIH98100.1"/>
    <property type="molecule type" value="Genomic_DNA"/>
</dbReference>
<evidence type="ECO:0000313" key="4">
    <source>
        <dbReference type="Proteomes" id="UP000031675"/>
    </source>
</evidence>
<evidence type="ECO:0000259" key="2">
    <source>
        <dbReference type="Pfam" id="PF13340"/>
    </source>
</evidence>
<protein>
    <submittedName>
        <fullName evidence="3">Transposase</fullName>
    </submittedName>
</protein>
<reference evidence="4" key="1">
    <citation type="journal article" date="2015" name="Chem. Biol.">
        <title>Structure, bioactivity, and resistance mechanism of streptomonomicin, an unusual lasso Peptide from an understudied halophilic actinomycete.</title>
        <authorList>
            <person name="Metelev M."/>
            <person name="Tietz J.I."/>
            <person name="Melby J.O."/>
            <person name="Blair P.M."/>
            <person name="Zhu L."/>
            <person name="Livnat I."/>
            <person name="Severinov K."/>
            <person name="Mitchell D.A."/>
        </authorList>
    </citation>
    <scope>NUCLEOTIDE SEQUENCE [LARGE SCALE GENOMIC DNA]</scope>
    <source>
        <strain evidence="4">YIM 90003</strain>
    </source>
</reference>
<dbReference type="AlphaFoldDB" id="A0A0C2JGS4"/>
<proteinExistence type="predicted"/>
<feature type="region of interest" description="Disordered" evidence="1">
    <location>
        <begin position="116"/>
        <end position="149"/>
    </location>
</feature>
<evidence type="ECO:0000256" key="1">
    <source>
        <dbReference type="SAM" id="MobiDB-lite"/>
    </source>
</evidence>
<evidence type="ECO:0000313" key="3">
    <source>
        <dbReference type="EMBL" id="KIH98100.1"/>
    </source>
</evidence>
<feature type="domain" description="Insertion element IS402-like" evidence="2">
    <location>
        <begin position="10"/>
        <end position="87"/>
    </location>
</feature>
<accession>A0A0C2JGS4</accession>
<dbReference type="InterPro" id="IPR052909">
    <property type="entry name" value="Transposase_6_like"/>
</dbReference>
<dbReference type="STRING" id="183763.LP52_15535"/>
<keyword evidence="4" id="KW-1185">Reference proteome</keyword>
<dbReference type="PANTHER" id="PTHR46637">
    <property type="entry name" value="TIS1421-TRANSPOSASE PROTEIN A"/>
    <property type="match status" value="1"/>
</dbReference>
<sequence>MARPKPWEVDDELWAVLGPLLPKVERRLRHPGRKRRPDQLVFQGILFVLHTGIAWEHLPQELGFGSGRTCWRRLAEWTEAGVWPRFHEVLLAELCRANALDFSRAAVDGSRIRALKGEPRPDEALSTGAEPAASTIRSLTPPASRSPPP</sequence>
<name>A0A0C2JGS4_9ACTN</name>
<dbReference type="Pfam" id="PF13340">
    <property type="entry name" value="DUF4096"/>
    <property type="match status" value="1"/>
</dbReference>